<dbReference type="Pfam" id="PF20249">
    <property type="entry name" value="VasX_N"/>
    <property type="match status" value="1"/>
</dbReference>
<feature type="transmembrane region" description="Helical" evidence="1">
    <location>
        <begin position="786"/>
        <end position="811"/>
    </location>
</feature>
<keyword evidence="4" id="KW-1185">Reference proteome</keyword>
<keyword evidence="1" id="KW-0812">Transmembrane</keyword>
<dbReference type="Proteomes" id="UP000252458">
    <property type="component" value="Unassembled WGS sequence"/>
</dbReference>
<gene>
    <name evidence="3" type="ORF">DPV79_40440</name>
</gene>
<evidence type="ECO:0000256" key="1">
    <source>
        <dbReference type="SAM" id="Phobius"/>
    </source>
</evidence>
<dbReference type="InterPro" id="IPR046864">
    <property type="entry name" value="VasX_N"/>
</dbReference>
<dbReference type="EMBL" id="QMFZ01000076">
    <property type="protein sequence ID" value="RBB31775.1"/>
    <property type="molecule type" value="Genomic_DNA"/>
</dbReference>
<dbReference type="NCBIfam" id="NF041559">
    <property type="entry name" value="BTH_I2691_fam"/>
    <property type="match status" value="1"/>
</dbReference>
<comment type="caution">
    <text evidence="3">The sequence shown here is derived from an EMBL/GenBank/DDBJ whole genome shotgun (WGS) entry which is preliminary data.</text>
</comment>
<evidence type="ECO:0000313" key="4">
    <source>
        <dbReference type="Proteomes" id="UP000252458"/>
    </source>
</evidence>
<feature type="domain" description="Toxin VasX N-terminal region" evidence="2">
    <location>
        <begin position="13"/>
        <end position="165"/>
    </location>
</feature>
<dbReference type="InterPro" id="IPR048126">
    <property type="entry name" value="Toxin_VasX"/>
</dbReference>
<proteinExistence type="predicted"/>
<feature type="transmembrane region" description="Helical" evidence="1">
    <location>
        <begin position="671"/>
        <end position="691"/>
    </location>
</feature>
<feature type="transmembrane region" description="Helical" evidence="1">
    <location>
        <begin position="755"/>
        <end position="774"/>
    </location>
</feature>
<reference evidence="3 4" key="1">
    <citation type="submission" date="2018-06" db="EMBL/GenBank/DDBJ databases">
        <title>Draft genome sequence of Burkholderia reimsis strain BE51 isolated from a French agricultural soil.</title>
        <authorList>
            <person name="Esmaeel Q."/>
        </authorList>
    </citation>
    <scope>NUCLEOTIDE SEQUENCE [LARGE SCALE GENOMIC DNA]</scope>
    <source>
        <strain evidence="3 4">BE51</strain>
    </source>
</reference>
<sequence length="1000" mass="109445">MTKPTAGGSSSAPSCSSRVPILPIRYAIVPRDDKAPFYRYADAGFKLEKGFKPLKRSAYTLRALRPGYVYVFMKGTKGEQLVIHEYDGEGRYKELKYGSLEQYHRKDRYKTGNSMGWVWADTCQDKAKEVWIGYSPHLWTNAMTTRITSDPAMRQRHMRRLDMAELTSGEKAPSSQPHVLPASALSKWVEDCKPKSQRIALNWSSHASKDDLPVSTFLAQGQHYRFTQPRVPVVVALNDAEGISLDLGLSVAAYQHQLRDILPTQQGQAAAGQGKDQPQVPSVPTCFRLDVEKLSAQSKDYHHKNLVAAVLDQTLQSMYPVNKPKPDDLVKLRDEYQHKQVGGKQRRATPSELRYQVLTDKGVSPIGNRLGDRIDTAKYHQFLAQRDQREAQLRNHLRTALQACTDHDQWLATAESRHRNEPTSLAAALATYDRDEQSSARGLEMTLALMLHPMSQALPGTDDEDARFQRLSAWLDQHDSPLYLALAPYNPFKQKADAVGVLLGAADGVIEGLAGRFPAAAGITDLTAEAVTTVTLKRLQGKTRWDASRNLRQQVLAAAAEANAEKALGLLSARYGVTNTKSLTDPLSKEVDKFVKSGMADFEEIKRVRVSGSRTVTVEATLIKRVRPNIAALATTAGGGALNVAMLYFNVIALKSAYASLCSDPSFENAAGFASAILGVTGALVATGASARSTYKIIVLRYTANAPGMAFGNGVMSFITGNLFSRLLGYPTMLAGFASDVAKVQRQSENGDDIAAAYTAGGGLLVLLGGAAILEGGLAIAGPTAVVPVAGWAAAAIVLIGAGVLAGGVWLHSQSDARRHSPIELWAARGIFGKRLNDGEKRDDIKLDANGKLPPFPGVHEEIKAWYAAYYAPVLLTKKDAEAIGIKGIDSTWHRKLLKWSYPDWGRIATNQVPQTTTTVEFAVLLRGYVMGQSHWSEILEQGNICVVGNPTCYDTRSGLVIHFKKEVTEVYRMALRIYYMPNQGLDESAQATEQFQLER</sequence>
<dbReference type="RefSeq" id="WP_113048051.1">
    <property type="nucleotide sequence ID" value="NZ_QMFZ01000076.1"/>
</dbReference>
<evidence type="ECO:0000313" key="3">
    <source>
        <dbReference type="EMBL" id="RBB31775.1"/>
    </source>
</evidence>
<organism evidence="3 4">
    <name type="scientific">Burkholderia reimsis</name>
    <dbReference type="NCBI Taxonomy" id="2234132"/>
    <lineage>
        <taxon>Bacteria</taxon>
        <taxon>Pseudomonadati</taxon>
        <taxon>Pseudomonadota</taxon>
        <taxon>Betaproteobacteria</taxon>
        <taxon>Burkholderiales</taxon>
        <taxon>Burkholderiaceae</taxon>
        <taxon>Burkholderia</taxon>
    </lineage>
</organism>
<accession>A0A365QGS7</accession>
<protein>
    <recommendedName>
        <fullName evidence="2">Toxin VasX N-terminal region domain-containing protein</fullName>
    </recommendedName>
</protein>
<evidence type="ECO:0000259" key="2">
    <source>
        <dbReference type="Pfam" id="PF20249"/>
    </source>
</evidence>
<keyword evidence="1" id="KW-1133">Transmembrane helix</keyword>
<dbReference type="CDD" id="cd20706">
    <property type="entry name" value="MIX_II"/>
    <property type="match status" value="1"/>
</dbReference>
<keyword evidence="1" id="KW-0472">Membrane</keyword>
<feature type="transmembrane region" description="Helical" evidence="1">
    <location>
        <begin position="630"/>
        <end position="651"/>
    </location>
</feature>
<name>A0A365QGS7_9BURK</name>
<dbReference type="AlphaFoldDB" id="A0A365QGS7"/>